<name>A0AAN9QRE7_CANGL</name>
<evidence type="ECO:0000313" key="2">
    <source>
        <dbReference type="EMBL" id="KAK7345092.1"/>
    </source>
</evidence>
<sequence>MGTGVNKVQGFSHILKHLWTYLGRLGFVCLHALIVLANEFLHGMDPALQRLRTMEGASPAISNLLPLVWSSTLCLFPSLLSSISSSLGPLPRNSNQRPETSPQPFHSIGQVLSFLYVGRPLANFGNRAYGMTFAKGPSH</sequence>
<keyword evidence="1" id="KW-0472">Membrane</keyword>
<keyword evidence="1" id="KW-1133">Transmembrane helix</keyword>
<accession>A0AAN9QRE7</accession>
<dbReference type="AlphaFoldDB" id="A0AAN9QRE7"/>
<keyword evidence="3" id="KW-1185">Reference proteome</keyword>
<comment type="caution">
    <text evidence="2">The sequence shown here is derived from an EMBL/GenBank/DDBJ whole genome shotgun (WGS) entry which is preliminary data.</text>
</comment>
<feature type="transmembrane region" description="Helical" evidence="1">
    <location>
        <begin position="21"/>
        <end position="41"/>
    </location>
</feature>
<dbReference type="EMBL" id="JAYMYQ010000003">
    <property type="protein sequence ID" value="KAK7345092.1"/>
    <property type="molecule type" value="Genomic_DNA"/>
</dbReference>
<organism evidence="2 3">
    <name type="scientific">Canavalia gladiata</name>
    <name type="common">Sword bean</name>
    <name type="synonym">Dolichos gladiatus</name>
    <dbReference type="NCBI Taxonomy" id="3824"/>
    <lineage>
        <taxon>Eukaryota</taxon>
        <taxon>Viridiplantae</taxon>
        <taxon>Streptophyta</taxon>
        <taxon>Embryophyta</taxon>
        <taxon>Tracheophyta</taxon>
        <taxon>Spermatophyta</taxon>
        <taxon>Magnoliopsida</taxon>
        <taxon>eudicotyledons</taxon>
        <taxon>Gunneridae</taxon>
        <taxon>Pentapetalae</taxon>
        <taxon>rosids</taxon>
        <taxon>fabids</taxon>
        <taxon>Fabales</taxon>
        <taxon>Fabaceae</taxon>
        <taxon>Papilionoideae</taxon>
        <taxon>50 kb inversion clade</taxon>
        <taxon>NPAAA clade</taxon>
        <taxon>indigoferoid/millettioid clade</taxon>
        <taxon>Phaseoleae</taxon>
        <taxon>Canavalia</taxon>
    </lineage>
</organism>
<reference evidence="2 3" key="1">
    <citation type="submission" date="2024-01" db="EMBL/GenBank/DDBJ databases">
        <title>The genomes of 5 underutilized Papilionoideae crops provide insights into root nodulation and disease resistanc.</title>
        <authorList>
            <person name="Jiang F."/>
        </authorList>
    </citation>
    <scope>NUCLEOTIDE SEQUENCE [LARGE SCALE GENOMIC DNA]</scope>
    <source>
        <strain evidence="2">LVBAO_FW01</strain>
        <tissue evidence="2">Leaves</tissue>
    </source>
</reference>
<proteinExistence type="predicted"/>
<evidence type="ECO:0000313" key="3">
    <source>
        <dbReference type="Proteomes" id="UP001367508"/>
    </source>
</evidence>
<gene>
    <name evidence="2" type="ORF">VNO77_15515</name>
</gene>
<protein>
    <submittedName>
        <fullName evidence="2">Uncharacterized protein</fullName>
    </submittedName>
</protein>
<evidence type="ECO:0000256" key="1">
    <source>
        <dbReference type="SAM" id="Phobius"/>
    </source>
</evidence>
<keyword evidence="1" id="KW-0812">Transmembrane</keyword>
<dbReference type="Proteomes" id="UP001367508">
    <property type="component" value="Unassembled WGS sequence"/>
</dbReference>